<organism evidence="1 2">
    <name type="scientific">Panagrolaimus sp. ES5</name>
    <dbReference type="NCBI Taxonomy" id="591445"/>
    <lineage>
        <taxon>Eukaryota</taxon>
        <taxon>Metazoa</taxon>
        <taxon>Ecdysozoa</taxon>
        <taxon>Nematoda</taxon>
        <taxon>Chromadorea</taxon>
        <taxon>Rhabditida</taxon>
        <taxon>Tylenchina</taxon>
        <taxon>Panagrolaimomorpha</taxon>
        <taxon>Panagrolaimoidea</taxon>
        <taxon>Panagrolaimidae</taxon>
        <taxon>Panagrolaimus</taxon>
    </lineage>
</organism>
<name>A0AC34GVM5_9BILA</name>
<dbReference type="Proteomes" id="UP000887579">
    <property type="component" value="Unplaced"/>
</dbReference>
<evidence type="ECO:0000313" key="1">
    <source>
        <dbReference type="Proteomes" id="UP000887579"/>
    </source>
</evidence>
<proteinExistence type="predicted"/>
<protein>
    <submittedName>
        <fullName evidence="2">Uncharacterized protein</fullName>
    </submittedName>
</protein>
<reference evidence="2" key="1">
    <citation type="submission" date="2022-11" db="UniProtKB">
        <authorList>
            <consortium name="WormBaseParasite"/>
        </authorList>
    </citation>
    <scope>IDENTIFICATION</scope>
</reference>
<accession>A0AC34GVM5</accession>
<sequence>MSVLNRPIQGGFEFIQIPNMPKSSSSNDFQVVDYVEAADDSHHQAGLFNDLKQSFNNFVNQFTGNLTYQKYPYSFEQPLVKFQSNN</sequence>
<dbReference type="WBParaSite" id="ES5_v2.g8930.t1">
    <property type="protein sequence ID" value="ES5_v2.g8930.t1"/>
    <property type="gene ID" value="ES5_v2.g8930"/>
</dbReference>
<evidence type="ECO:0000313" key="2">
    <source>
        <dbReference type="WBParaSite" id="ES5_v2.g8930.t1"/>
    </source>
</evidence>